<dbReference type="InterPro" id="IPR002821">
    <property type="entry name" value="Hydantoinase_A"/>
</dbReference>
<evidence type="ECO:0000313" key="3">
    <source>
        <dbReference type="EMBL" id="SVB11281.1"/>
    </source>
</evidence>
<dbReference type="InterPro" id="IPR008040">
    <property type="entry name" value="Hydant_A_N"/>
</dbReference>
<feature type="domain" description="Hydantoinase A/oxoprolinase" evidence="1">
    <location>
        <begin position="205"/>
        <end position="491"/>
    </location>
</feature>
<dbReference type="PANTHER" id="PTHR11365">
    <property type="entry name" value="5-OXOPROLINASE RELATED"/>
    <property type="match status" value="1"/>
</dbReference>
<gene>
    <name evidence="3" type="ORF">METZ01_LOCUS164135</name>
</gene>
<accession>A0A382BCN6</accession>
<evidence type="ECO:0000259" key="1">
    <source>
        <dbReference type="Pfam" id="PF01968"/>
    </source>
</evidence>
<feature type="non-terminal residue" evidence="3">
    <location>
        <position position="614"/>
    </location>
</feature>
<evidence type="ECO:0000259" key="2">
    <source>
        <dbReference type="Pfam" id="PF05378"/>
    </source>
</evidence>
<sequence length="614" mass="66959">MFKIGIDVGGTFTDFVVTNEGEPPRYFKTPSTPHDPSEGVMAGLEDAAQAYDLSIHEFLDTTELVIHGSTVATNTLVERKGAKVGLITTDGFGDLLEMREGLKEDRYNLRMTPVEPLVPRYLRMGIPERVRADGSVFTPLDERALDRELEYLRQEGVEALAVCFLFSYLNPTHEALVYEKIRDKFPDLYTSLSHEVIPQIKEFDRLSTTVINSYVGPVFGRYLQHLKDRFAPYQRFGEVLIMQSNGGVAPIDDSSKMGVRAILSGPAGGVSAAAYHGQLLGESKVISFDMGGTSTDISLIEDGVPHLAHEKFEGGWKIAVPMIDIHTMGAGGGSIASVGPGGILHVGPQSSGADPGPACYDKGGEDATVTDANLMLGYLDPNNFLGGKAKLNKDLAVKALEERVSKPLGMKTVEAAYGVSRVVATTMAEGIRLMSVHRGVDHREFAILAFGGAAGLHAGQVARELRVDKVHLPAAGPVLSAYGMLCTDLKYDFSRSHPASLDGIDLQTVRSILIGLESQGREKLRAQGISEDDIEVQRSADMRYLDQVYEVNIAVPDPSLEDGAFLSEWSGNFHQRYQELFSYHQQDQEVRLVTLRVTMVGRLSRISQPQGTKS</sequence>
<evidence type="ECO:0008006" key="4">
    <source>
        <dbReference type="Google" id="ProtNLM"/>
    </source>
</evidence>
<dbReference type="InterPro" id="IPR043129">
    <property type="entry name" value="ATPase_NBD"/>
</dbReference>
<name>A0A382BCN6_9ZZZZ</name>
<dbReference type="Pfam" id="PF01968">
    <property type="entry name" value="Hydantoinase_A"/>
    <property type="match status" value="1"/>
</dbReference>
<dbReference type="GO" id="GO:0005829">
    <property type="term" value="C:cytosol"/>
    <property type="evidence" value="ECO:0007669"/>
    <property type="project" value="TreeGrafter"/>
</dbReference>
<dbReference type="PANTHER" id="PTHR11365:SF23">
    <property type="entry name" value="HYPOTHETICAL 5-OXOPROLINASE (EUROFUNG)-RELATED"/>
    <property type="match status" value="1"/>
</dbReference>
<dbReference type="SUPFAM" id="SSF53067">
    <property type="entry name" value="Actin-like ATPase domain"/>
    <property type="match status" value="1"/>
</dbReference>
<dbReference type="InterPro" id="IPR045079">
    <property type="entry name" value="Oxoprolinase-like"/>
</dbReference>
<feature type="domain" description="Hydantoinase/oxoprolinase N-terminal" evidence="2">
    <location>
        <begin position="3"/>
        <end position="183"/>
    </location>
</feature>
<proteinExistence type="predicted"/>
<dbReference type="AlphaFoldDB" id="A0A382BCN6"/>
<dbReference type="EMBL" id="UINC01029106">
    <property type="protein sequence ID" value="SVB11281.1"/>
    <property type="molecule type" value="Genomic_DNA"/>
</dbReference>
<protein>
    <recommendedName>
        <fullName evidence="4">Hydantoinase/oxoprolinase N-terminal domain-containing protein</fullName>
    </recommendedName>
</protein>
<organism evidence="3">
    <name type="scientific">marine metagenome</name>
    <dbReference type="NCBI Taxonomy" id="408172"/>
    <lineage>
        <taxon>unclassified sequences</taxon>
        <taxon>metagenomes</taxon>
        <taxon>ecological metagenomes</taxon>
    </lineage>
</organism>
<dbReference type="Pfam" id="PF05378">
    <property type="entry name" value="Hydant_A_N"/>
    <property type="match status" value="1"/>
</dbReference>
<dbReference type="GO" id="GO:0017168">
    <property type="term" value="F:5-oxoprolinase (ATP-hydrolyzing) activity"/>
    <property type="evidence" value="ECO:0007669"/>
    <property type="project" value="TreeGrafter"/>
</dbReference>
<dbReference type="GO" id="GO:0006749">
    <property type="term" value="P:glutathione metabolic process"/>
    <property type="evidence" value="ECO:0007669"/>
    <property type="project" value="TreeGrafter"/>
</dbReference>
<reference evidence="3" key="1">
    <citation type="submission" date="2018-05" db="EMBL/GenBank/DDBJ databases">
        <authorList>
            <person name="Lanie J.A."/>
            <person name="Ng W.-L."/>
            <person name="Kazmierczak K.M."/>
            <person name="Andrzejewski T.M."/>
            <person name="Davidsen T.M."/>
            <person name="Wayne K.J."/>
            <person name="Tettelin H."/>
            <person name="Glass J.I."/>
            <person name="Rusch D."/>
            <person name="Podicherti R."/>
            <person name="Tsui H.-C.T."/>
            <person name="Winkler M.E."/>
        </authorList>
    </citation>
    <scope>NUCLEOTIDE SEQUENCE</scope>
</reference>